<name>A0A1X0P4S7_9TRYP</name>
<accession>A0A1X0P4S7</accession>
<dbReference type="GeneID" id="39982906"/>
<organism evidence="1 2">
    <name type="scientific">Trypanosoma theileri</name>
    <dbReference type="NCBI Taxonomy" id="67003"/>
    <lineage>
        <taxon>Eukaryota</taxon>
        <taxon>Discoba</taxon>
        <taxon>Euglenozoa</taxon>
        <taxon>Kinetoplastea</taxon>
        <taxon>Metakinetoplastina</taxon>
        <taxon>Trypanosomatida</taxon>
        <taxon>Trypanosomatidae</taxon>
        <taxon>Trypanosoma</taxon>
    </lineage>
</organism>
<gene>
    <name evidence="1" type="ORF">TM35_000054710</name>
</gene>
<comment type="caution">
    <text evidence="1">The sequence shown here is derived from an EMBL/GenBank/DDBJ whole genome shotgun (WGS) entry which is preliminary data.</text>
</comment>
<keyword evidence="2" id="KW-1185">Reference proteome</keyword>
<proteinExistence type="predicted"/>
<evidence type="ECO:0000313" key="1">
    <source>
        <dbReference type="EMBL" id="ORC91875.1"/>
    </source>
</evidence>
<reference evidence="1 2" key="1">
    <citation type="submission" date="2017-03" db="EMBL/GenBank/DDBJ databases">
        <title>An alternative strategy for trypanosome survival in the mammalian bloodstream revealed through genome and transcriptome analysis of the ubiquitous bovine parasite Trypanosoma (Megatrypanum) theileri.</title>
        <authorList>
            <person name="Kelly S."/>
            <person name="Ivens A."/>
            <person name="Mott A."/>
            <person name="O'Neill E."/>
            <person name="Emms D."/>
            <person name="Macleod O."/>
            <person name="Voorheis P."/>
            <person name="Matthews J."/>
            <person name="Matthews K."/>
            <person name="Carrington M."/>
        </authorList>
    </citation>
    <scope>NUCLEOTIDE SEQUENCE [LARGE SCALE GENOMIC DNA]</scope>
    <source>
        <strain evidence="1">Edinburgh</strain>
    </source>
</reference>
<dbReference type="VEuPathDB" id="TriTrypDB:TM35_000054710"/>
<dbReference type="Proteomes" id="UP000192257">
    <property type="component" value="Unassembled WGS sequence"/>
</dbReference>
<dbReference type="RefSeq" id="XP_028885941.1">
    <property type="nucleotide sequence ID" value="XM_029023126.1"/>
</dbReference>
<dbReference type="AlphaFoldDB" id="A0A1X0P4S7"/>
<dbReference type="EMBL" id="NBCO01000005">
    <property type="protein sequence ID" value="ORC91875.1"/>
    <property type="molecule type" value="Genomic_DNA"/>
</dbReference>
<sequence>MFLWGKVFLWDKMFLWGKVFLLCLFFLFCISHGFPFHTTHGSSGTPYHHHSRICLYHSEGRAHPHVLCSRRRVPPSKRCGLMAAMSRGERGRVILVENSFFPYFSAE</sequence>
<protein>
    <submittedName>
        <fullName evidence="1">Uncharacterized protein</fullName>
    </submittedName>
</protein>
<evidence type="ECO:0000313" key="2">
    <source>
        <dbReference type="Proteomes" id="UP000192257"/>
    </source>
</evidence>